<dbReference type="Gene3D" id="3.40.50.200">
    <property type="entry name" value="Peptidase S8/S53 domain"/>
    <property type="match status" value="3"/>
</dbReference>
<evidence type="ECO:0000256" key="4">
    <source>
        <dbReference type="SAM" id="MobiDB-lite"/>
    </source>
</evidence>
<name>A0A2J7ZQN1_9CHLO</name>
<feature type="chain" id="PRO_5014345006" evidence="5">
    <location>
        <begin position="19"/>
        <end position="448"/>
    </location>
</feature>
<evidence type="ECO:0000256" key="3">
    <source>
        <dbReference type="ARBA" id="ARBA00022825"/>
    </source>
</evidence>
<evidence type="ECO:0000256" key="5">
    <source>
        <dbReference type="SAM" id="SignalP"/>
    </source>
</evidence>
<accession>A0A2J7ZQN1</accession>
<dbReference type="GO" id="GO:0004252">
    <property type="term" value="F:serine-type endopeptidase activity"/>
    <property type="evidence" value="ECO:0007669"/>
    <property type="project" value="InterPro"/>
</dbReference>
<dbReference type="Pfam" id="PF00082">
    <property type="entry name" value="Peptidase_S8"/>
    <property type="match status" value="1"/>
</dbReference>
<comment type="caution">
    <text evidence="7">The sequence shown here is derived from an EMBL/GenBank/DDBJ whole genome shotgun (WGS) entry which is preliminary data.</text>
</comment>
<dbReference type="OrthoDB" id="536624at2759"/>
<dbReference type="InterPro" id="IPR051048">
    <property type="entry name" value="Peptidase_S8/S53_subtilisin"/>
</dbReference>
<keyword evidence="8" id="KW-1185">Reference proteome</keyword>
<dbReference type="PANTHER" id="PTHR43399:SF5">
    <property type="entry name" value="PEPTIDASE S8 FAMILY WITH PROTEASE-ASSOCIATED DOMAIN"/>
    <property type="match status" value="1"/>
</dbReference>
<reference evidence="7 8" key="1">
    <citation type="journal article" date="2017" name="Mol. Biol. Evol.">
        <title>The 4-celled Tetrabaena socialis nuclear genome reveals the essential components for genetic control of cell number at the origin of multicellularity in the volvocine lineage.</title>
        <authorList>
            <person name="Featherston J."/>
            <person name="Arakaki Y."/>
            <person name="Hanschen E.R."/>
            <person name="Ferris P.J."/>
            <person name="Michod R.E."/>
            <person name="Olson B.J.S.C."/>
            <person name="Nozaki H."/>
            <person name="Durand P.M."/>
        </authorList>
    </citation>
    <scope>NUCLEOTIDE SEQUENCE [LARGE SCALE GENOMIC DNA]</scope>
    <source>
        <strain evidence="7 8">NIES-571</strain>
    </source>
</reference>
<dbReference type="InterPro" id="IPR000209">
    <property type="entry name" value="Peptidase_S8/S53_dom"/>
</dbReference>
<evidence type="ECO:0000259" key="6">
    <source>
        <dbReference type="Pfam" id="PF00082"/>
    </source>
</evidence>
<dbReference type="GO" id="GO:0006508">
    <property type="term" value="P:proteolysis"/>
    <property type="evidence" value="ECO:0007669"/>
    <property type="project" value="UniProtKB-KW"/>
</dbReference>
<proteinExistence type="predicted"/>
<sequence length="448" mass="46634">MTRAALWILAMLAASAAGSREQEGRDRLAAFLDGPSGTRGLHQVHLRTGIVDDGYFQMQAPDGASAAGASLPMGGVPISTGRWLQQALAAGDVSVTLRRAASASSPGFEDVAAYSSFGPTADGRIKPDIVAPGPFWRPAALAREKTRTPPVSWLAPRMVSRTHNVIASAIIQTGGNASAASDPELLSSHPYWAAGLDGRNQTVGCGDSGLDVGHCLFVDPKVPFLQNVQTDSGGVQYFLSSTHRKLRYYLALQDMSDSFGHGTHVSGTLVGSRYDRVSGTDPPIADGTGQAPAAKIAFMDLSRDRSDGGTSMATPAVAGSALLVRQYFTDGFYPDGLPTAGAGFVPSGALVKAVLLGGAAHLKARAKDGEKPNKSKGSVTGTGMPLEEPPSYRQGFGRVSLTQSLPLPGPNSPGWRLQVVDGASLAAGEKHSFCVRSTGGPLRITLVW</sequence>
<dbReference type="PROSITE" id="PS00137">
    <property type="entry name" value="SUBTILASE_HIS"/>
    <property type="match status" value="1"/>
</dbReference>
<dbReference type="SUPFAM" id="SSF52743">
    <property type="entry name" value="Subtilisin-like"/>
    <property type="match status" value="3"/>
</dbReference>
<dbReference type="EMBL" id="PGGS01000629">
    <property type="protein sequence ID" value="PNH02570.1"/>
    <property type="molecule type" value="Genomic_DNA"/>
</dbReference>
<feature type="region of interest" description="Disordered" evidence="4">
    <location>
        <begin position="364"/>
        <end position="393"/>
    </location>
</feature>
<dbReference type="Gene3D" id="3.50.30.30">
    <property type="match status" value="1"/>
</dbReference>
<dbReference type="InterPro" id="IPR036852">
    <property type="entry name" value="Peptidase_S8/S53_dom_sf"/>
</dbReference>
<organism evidence="7 8">
    <name type="scientific">Tetrabaena socialis</name>
    <dbReference type="NCBI Taxonomy" id="47790"/>
    <lineage>
        <taxon>Eukaryota</taxon>
        <taxon>Viridiplantae</taxon>
        <taxon>Chlorophyta</taxon>
        <taxon>core chlorophytes</taxon>
        <taxon>Chlorophyceae</taxon>
        <taxon>CS clade</taxon>
        <taxon>Chlamydomonadales</taxon>
        <taxon>Tetrabaenaceae</taxon>
        <taxon>Tetrabaena</taxon>
    </lineage>
</organism>
<dbReference type="InterPro" id="IPR022398">
    <property type="entry name" value="Peptidase_S8_His-AS"/>
</dbReference>
<evidence type="ECO:0000256" key="1">
    <source>
        <dbReference type="ARBA" id="ARBA00022670"/>
    </source>
</evidence>
<dbReference type="InterPro" id="IPR023828">
    <property type="entry name" value="Peptidase_S8_Ser-AS"/>
</dbReference>
<protein>
    <submittedName>
        <fullName evidence="7">Serine protease/ABC transporter B family protein tagA</fullName>
    </submittedName>
</protein>
<dbReference type="AlphaFoldDB" id="A0A2J7ZQN1"/>
<dbReference type="PROSITE" id="PS00138">
    <property type="entry name" value="SUBTILASE_SER"/>
    <property type="match status" value="1"/>
</dbReference>
<dbReference type="Proteomes" id="UP000236333">
    <property type="component" value="Unassembled WGS sequence"/>
</dbReference>
<gene>
    <name evidence="7" type="ORF">TSOC_011444</name>
</gene>
<keyword evidence="5" id="KW-0732">Signal</keyword>
<feature type="signal peptide" evidence="5">
    <location>
        <begin position="1"/>
        <end position="18"/>
    </location>
</feature>
<evidence type="ECO:0000313" key="8">
    <source>
        <dbReference type="Proteomes" id="UP000236333"/>
    </source>
</evidence>
<evidence type="ECO:0000313" key="7">
    <source>
        <dbReference type="EMBL" id="PNH02570.1"/>
    </source>
</evidence>
<keyword evidence="3" id="KW-0720">Serine protease</keyword>
<evidence type="ECO:0000256" key="2">
    <source>
        <dbReference type="ARBA" id="ARBA00022801"/>
    </source>
</evidence>
<feature type="domain" description="Peptidase S8/S53" evidence="6">
    <location>
        <begin position="198"/>
        <end position="303"/>
    </location>
</feature>
<dbReference type="PANTHER" id="PTHR43399">
    <property type="entry name" value="SUBTILISIN-RELATED"/>
    <property type="match status" value="1"/>
</dbReference>
<keyword evidence="1 7" id="KW-0645">Protease</keyword>
<keyword evidence="2" id="KW-0378">Hydrolase</keyword>